<dbReference type="EMBL" id="UGHV01000001">
    <property type="protein sequence ID" value="STO97460.1"/>
    <property type="molecule type" value="Genomic_DNA"/>
</dbReference>
<comment type="catalytic activity">
    <reaction evidence="8">
        <text>Couples ATP hydrolysis with the unwinding of duplex DNA by translocating in the 3'-5' direction.</text>
        <dbReference type="EC" id="5.6.2.4"/>
    </reaction>
</comment>
<dbReference type="PANTHER" id="PTHR11070">
    <property type="entry name" value="UVRD / RECB / PCRA DNA HELICASE FAMILY MEMBER"/>
    <property type="match status" value="1"/>
</dbReference>
<dbReference type="RefSeq" id="WP_115011695.1">
    <property type="nucleotide sequence ID" value="NZ_UGHV01000001.1"/>
</dbReference>
<dbReference type="GO" id="GO:0043138">
    <property type="term" value="F:3'-5' DNA helicase activity"/>
    <property type="evidence" value="ECO:0007669"/>
    <property type="project" value="UniProtKB-EC"/>
</dbReference>
<feature type="domain" description="UvrD-like helicase ATP-binding" evidence="13">
    <location>
        <begin position="4"/>
        <end position="275"/>
    </location>
</feature>
<dbReference type="SUPFAM" id="SSF52540">
    <property type="entry name" value="P-loop containing nucleoside triphosphate hydrolases"/>
    <property type="match status" value="1"/>
</dbReference>
<dbReference type="InterPro" id="IPR014016">
    <property type="entry name" value="UvrD-like_ATP-bd"/>
</dbReference>
<evidence type="ECO:0000259" key="14">
    <source>
        <dbReference type="PROSITE" id="PS51217"/>
    </source>
</evidence>
<evidence type="ECO:0000256" key="8">
    <source>
        <dbReference type="ARBA" id="ARBA00034617"/>
    </source>
</evidence>
<evidence type="ECO:0000256" key="10">
    <source>
        <dbReference type="ARBA" id="ARBA00034923"/>
    </source>
</evidence>
<evidence type="ECO:0000256" key="4">
    <source>
        <dbReference type="ARBA" id="ARBA00022806"/>
    </source>
</evidence>
<feature type="binding site" evidence="12">
    <location>
        <begin position="25"/>
        <end position="32"/>
    </location>
    <ligand>
        <name>ATP</name>
        <dbReference type="ChEBI" id="CHEBI:30616"/>
    </ligand>
</feature>
<dbReference type="GO" id="GO:0005829">
    <property type="term" value="C:cytosol"/>
    <property type="evidence" value="ECO:0007669"/>
    <property type="project" value="TreeGrafter"/>
</dbReference>
<dbReference type="EC" id="5.6.2.4" evidence="9"/>
<dbReference type="CDD" id="cd17932">
    <property type="entry name" value="DEXQc_UvrD"/>
    <property type="match status" value="1"/>
</dbReference>
<comment type="similarity">
    <text evidence="1">Belongs to the helicase family. UvrD subfamily.</text>
</comment>
<dbReference type="PROSITE" id="PS51198">
    <property type="entry name" value="UVRD_HELICASE_ATP_BIND"/>
    <property type="match status" value="1"/>
</dbReference>
<keyword evidence="6" id="KW-0238">DNA-binding</keyword>
<dbReference type="InterPro" id="IPR000212">
    <property type="entry name" value="DNA_helicase_UvrD/REP"/>
</dbReference>
<dbReference type="Gene3D" id="1.10.10.160">
    <property type="match status" value="1"/>
</dbReference>
<evidence type="ECO:0000256" key="12">
    <source>
        <dbReference type="PROSITE-ProRule" id="PRU00560"/>
    </source>
</evidence>
<dbReference type="Pfam" id="PF00580">
    <property type="entry name" value="UvrD-helicase"/>
    <property type="match status" value="1"/>
</dbReference>
<keyword evidence="2 12" id="KW-0547">Nucleotide-binding</keyword>
<evidence type="ECO:0000256" key="2">
    <source>
        <dbReference type="ARBA" id="ARBA00022741"/>
    </source>
</evidence>
<dbReference type="InterPro" id="IPR027417">
    <property type="entry name" value="P-loop_NTPase"/>
</dbReference>
<dbReference type="AlphaFoldDB" id="A0A377J4T4"/>
<dbReference type="GO" id="GO:0016887">
    <property type="term" value="F:ATP hydrolysis activity"/>
    <property type="evidence" value="ECO:0007669"/>
    <property type="project" value="RHEA"/>
</dbReference>
<dbReference type="GO" id="GO:0033202">
    <property type="term" value="C:DNA helicase complex"/>
    <property type="evidence" value="ECO:0007669"/>
    <property type="project" value="TreeGrafter"/>
</dbReference>
<dbReference type="Gene3D" id="1.10.486.10">
    <property type="entry name" value="PCRA, domain 4"/>
    <property type="match status" value="1"/>
</dbReference>
<dbReference type="InterPro" id="IPR013986">
    <property type="entry name" value="DExx_box_DNA_helicase_dom_sf"/>
</dbReference>
<evidence type="ECO:0000256" key="5">
    <source>
        <dbReference type="ARBA" id="ARBA00022840"/>
    </source>
</evidence>
<evidence type="ECO:0000256" key="1">
    <source>
        <dbReference type="ARBA" id="ARBA00009922"/>
    </source>
</evidence>
<comment type="catalytic activity">
    <reaction evidence="11">
        <text>ATP + H2O = ADP + phosphate + H(+)</text>
        <dbReference type="Rhea" id="RHEA:13065"/>
        <dbReference type="ChEBI" id="CHEBI:15377"/>
        <dbReference type="ChEBI" id="CHEBI:15378"/>
        <dbReference type="ChEBI" id="CHEBI:30616"/>
        <dbReference type="ChEBI" id="CHEBI:43474"/>
        <dbReference type="ChEBI" id="CHEBI:456216"/>
        <dbReference type="EC" id="5.6.2.4"/>
    </reaction>
</comment>
<accession>A0A377J4T4</accession>
<proteinExistence type="inferred from homology"/>
<keyword evidence="5 12" id="KW-0067">ATP-binding</keyword>
<dbReference type="Gene3D" id="3.40.50.300">
    <property type="entry name" value="P-loop containing nucleotide triphosphate hydrolases"/>
    <property type="match status" value="2"/>
</dbReference>
<evidence type="ECO:0000256" key="7">
    <source>
        <dbReference type="ARBA" id="ARBA00023235"/>
    </source>
</evidence>
<dbReference type="Pfam" id="PF13361">
    <property type="entry name" value="UvrD_C"/>
    <property type="match status" value="1"/>
</dbReference>
<protein>
    <recommendedName>
        <fullName evidence="9">DNA 3'-5' helicase</fullName>
        <ecNumber evidence="9">5.6.2.4</ecNumber>
    </recommendedName>
    <alternativeName>
        <fullName evidence="10">DNA 3'-5' helicase II</fullName>
    </alternativeName>
</protein>
<reference evidence="15 16" key="1">
    <citation type="submission" date="2018-06" db="EMBL/GenBank/DDBJ databases">
        <authorList>
            <consortium name="Pathogen Informatics"/>
            <person name="Doyle S."/>
        </authorList>
    </citation>
    <scope>NUCLEOTIDE SEQUENCE [LARGE SCALE GENOMIC DNA]</scope>
    <source>
        <strain evidence="15 16">NCTC12410</strain>
    </source>
</reference>
<dbReference type="GO" id="GO:0000725">
    <property type="term" value="P:recombinational repair"/>
    <property type="evidence" value="ECO:0007669"/>
    <property type="project" value="TreeGrafter"/>
</dbReference>
<dbReference type="GO" id="GO:0005524">
    <property type="term" value="F:ATP binding"/>
    <property type="evidence" value="ECO:0007669"/>
    <property type="project" value="UniProtKB-UniRule"/>
</dbReference>
<dbReference type="PROSITE" id="PS51217">
    <property type="entry name" value="UVRD_HELICASE_CTER"/>
    <property type="match status" value="1"/>
</dbReference>
<dbReference type="OrthoDB" id="9810135at2"/>
<evidence type="ECO:0000313" key="16">
    <source>
        <dbReference type="Proteomes" id="UP000254841"/>
    </source>
</evidence>
<keyword evidence="3 12" id="KW-0378">Hydrolase</keyword>
<gene>
    <name evidence="15" type="primary">rep_1</name>
    <name evidence="15" type="ORF">NCTC12410_01291</name>
</gene>
<evidence type="ECO:0000256" key="9">
    <source>
        <dbReference type="ARBA" id="ARBA00034808"/>
    </source>
</evidence>
<organism evidence="15 16">
    <name type="scientific">Helicobacter canis</name>
    <dbReference type="NCBI Taxonomy" id="29419"/>
    <lineage>
        <taxon>Bacteria</taxon>
        <taxon>Pseudomonadati</taxon>
        <taxon>Campylobacterota</taxon>
        <taxon>Epsilonproteobacteria</taxon>
        <taxon>Campylobacterales</taxon>
        <taxon>Helicobacteraceae</taxon>
        <taxon>Helicobacter</taxon>
    </lineage>
</organism>
<keyword evidence="4 12" id="KW-0347">Helicase</keyword>
<evidence type="ECO:0000259" key="13">
    <source>
        <dbReference type="PROSITE" id="PS51198"/>
    </source>
</evidence>
<evidence type="ECO:0000256" key="6">
    <source>
        <dbReference type="ARBA" id="ARBA00023125"/>
    </source>
</evidence>
<dbReference type="PANTHER" id="PTHR11070:SF2">
    <property type="entry name" value="ATP-DEPENDENT DNA HELICASE SRS2"/>
    <property type="match status" value="1"/>
</dbReference>
<evidence type="ECO:0000256" key="3">
    <source>
        <dbReference type="ARBA" id="ARBA00022801"/>
    </source>
</evidence>
<name>A0A377J4T4_9HELI</name>
<dbReference type="GO" id="GO:0003677">
    <property type="term" value="F:DNA binding"/>
    <property type="evidence" value="ECO:0007669"/>
    <property type="project" value="UniProtKB-KW"/>
</dbReference>
<evidence type="ECO:0000313" key="15">
    <source>
        <dbReference type="EMBL" id="STO97460.1"/>
    </source>
</evidence>
<sequence>MPLQNLNTEQYAAATAPMGHNLIIASAGTGKTSTIVGRIAHLLESGVQASEILLLTFTNKASQEMIARVASRFGEVAKQIECGTFHAVSYRFLKDKYAISLKQPKELKVLFKSIAKSRVYQHQTSTPPYSGEYLFDLYSLYLNSRNNESFEEWLGARGSDHSAYIDIYEGIFAEYHALKKSHNYMDYNDLLLEYAKEMRGIECPYKEILCDEYQDTNPLQNYVIHALNPKSLFCVGDYDQSIYAFNGADISIISSFTETYVDSRVFTLSKNYRSTRYILDLANRVIEKNERIYPKGLEVINLQEPIAPKLLIYNELFEQYQGVAQKILTANYPLDDIAIIFRNNSSADGCEALLRELNIPSKRKGGVSFFDAKEVALMLDFCSLLYNPKDMMAYIHILSYGSGIGDSIARELYEGLLRLGNGDAKRGLLAPDSSVRAFEKRAKNAQLGLFDDFFALQDVKKFDNVVQGNFVGHPILSHPKLSFDGARFLSDFYAAVERYDYATKPKDLISMLASSQLYQYIVELLCARRAKNKDGSVDIERKTQAKDAIMRKIILLQDIAKNYENLGRFLNAMVLSSGENTQGSGVNLLTIHASKGLEFGMVFIIDLMQGRFPNLKLIAKGGSIEEERRLFYVAITRAKEILYLSYAKKDEIKNISYEPSLFLYEAKLLQQQA</sequence>
<dbReference type="Proteomes" id="UP000254841">
    <property type="component" value="Unassembled WGS sequence"/>
</dbReference>
<keyword evidence="7" id="KW-0413">Isomerase</keyword>
<dbReference type="InterPro" id="IPR014017">
    <property type="entry name" value="DNA_helicase_UvrD-like_C"/>
</dbReference>
<evidence type="ECO:0000256" key="11">
    <source>
        <dbReference type="ARBA" id="ARBA00048988"/>
    </source>
</evidence>
<feature type="domain" description="UvrD-like helicase C-terminal" evidence="14">
    <location>
        <begin position="276"/>
        <end position="596"/>
    </location>
</feature>